<evidence type="ECO:0000256" key="3">
    <source>
        <dbReference type="ARBA" id="ARBA00022694"/>
    </source>
</evidence>
<feature type="binding site" evidence="8">
    <location>
        <position position="292"/>
    </location>
    <ligand>
        <name>substrate</name>
    </ligand>
</feature>
<evidence type="ECO:0000313" key="11">
    <source>
        <dbReference type="Proteomes" id="UP000178517"/>
    </source>
</evidence>
<comment type="function">
    <text evidence="8">Required for the formation of a threonylcarbamoyl group on adenosine at position 37 (t(6)A37) in tRNAs that read codons beginning with adenine. Is involved in the transfer of the threonylcarbamoyl moiety of threonylcarbamoyl-AMP (TC-AMP) to the N6 group of A37, together with TsaE and TsaB. TsaD likely plays a direct catalytic role in this reaction.</text>
</comment>
<comment type="similarity">
    <text evidence="8">Belongs to the KAE1 / TsaD family.</text>
</comment>
<feature type="domain" description="Gcp-like" evidence="9">
    <location>
        <begin position="33"/>
        <end position="326"/>
    </location>
</feature>
<evidence type="ECO:0000256" key="8">
    <source>
        <dbReference type="HAMAP-Rule" id="MF_01445"/>
    </source>
</evidence>
<feature type="binding site" evidence="8">
    <location>
        <position position="119"/>
    </location>
    <ligand>
        <name>Fe cation</name>
        <dbReference type="ChEBI" id="CHEBI:24875"/>
    </ligand>
</feature>
<keyword evidence="4 8" id="KW-0479">Metal-binding</keyword>
<sequence length="349" mass="38683">MHILAIETSCDETALALIEAEERHNKSPRFAIKAHYVSSQVKIHEPFGGVVPSLAKREHLKNLPIILRKLEDRFPDLEKLTDCIAVTVGPGLEPALWTGINCAQDLKHRWKKPLIGVNHLEGHLYSFFLSPQLKKHNIDDLFPCISLIVSGGHTLLLCGESLNKWKKIGETRDDAAGEAFDKVAKMLGLPYPGGPILEKLAEKGNLEAINFPRPMIYHKNYDFSFSGLKTAVLYYIRSLNEGDVRIINESTKADIAASFEKALIDVITHKTKRALVEYNARSLMLSGGVAANEALRASLSSVARTVRIPFMVAPSEFNTDNAVMIGVAGYMKYISKKKSTIKAQAHLTI</sequence>
<dbReference type="HAMAP" id="MF_01445">
    <property type="entry name" value="TsaD"/>
    <property type="match status" value="1"/>
</dbReference>
<dbReference type="STRING" id="1798406.A3A04_01625"/>
<dbReference type="PANTHER" id="PTHR11735:SF6">
    <property type="entry name" value="TRNA N6-ADENOSINE THREONYLCARBAMOYLTRANSFERASE, MITOCHONDRIAL"/>
    <property type="match status" value="1"/>
</dbReference>
<dbReference type="InterPro" id="IPR022450">
    <property type="entry name" value="TsaD"/>
</dbReference>
<keyword evidence="6 8" id="KW-0012">Acyltransferase</keyword>
<dbReference type="InterPro" id="IPR017861">
    <property type="entry name" value="KAE1/TsaD"/>
</dbReference>
<dbReference type="GO" id="GO:0005506">
    <property type="term" value="F:iron ion binding"/>
    <property type="evidence" value="ECO:0007669"/>
    <property type="project" value="UniProtKB-UniRule"/>
</dbReference>
<feature type="binding site" evidence="8">
    <location>
        <position position="320"/>
    </location>
    <ligand>
        <name>Fe cation</name>
        <dbReference type="ChEBI" id="CHEBI:24875"/>
    </ligand>
</feature>
<keyword evidence="2 8" id="KW-0808">Transferase</keyword>
<evidence type="ECO:0000313" key="10">
    <source>
        <dbReference type="EMBL" id="OGY65093.1"/>
    </source>
</evidence>
<dbReference type="InterPro" id="IPR000905">
    <property type="entry name" value="Gcp-like_dom"/>
</dbReference>
<dbReference type="Pfam" id="PF00814">
    <property type="entry name" value="TsaD"/>
    <property type="match status" value="1"/>
</dbReference>
<feature type="binding site" evidence="8">
    <location>
        <begin position="148"/>
        <end position="152"/>
    </location>
    <ligand>
        <name>substrate</name>
    </ligand>
</feature>
<dbReference type="Gene3D" id="3.30.420.40">
    <property type="match status" value="2"/>
</dbReference>
<feature type="binding site" evidence="8">
    <location>
        <position position="194"/>
    </location>
    <ligand>
        <name>substrate</name>
    </ligand>
</feature>
<evidence type="ECO:0000259" key="9">
    <source>
        <dbReference type="Pfam" id="PF00814"/>
    </source>
</evidence>
<gene>
    <name evidence="8" type="primary">tsaD</name>
    <name evidence="10" type="ORF">A3A04_01625</name>
</gene>
<keyword evidence="3 8" id="KW-0819">tRNA processing</keyword>
<dbReference type="Proteomes" id="UP000178517">
    <property type="component" value="Unassembled WGS sequence"/>
</dbReference>
<evidence type="ECO:0000256" key="4">
    <source>
        <dbReference type="ARBA" id="ARBA00022723"/>
    </source>
</evidence>
<dbReference type="GO" id="GO:0002949">
    <property type="term" value="P:tRNA threonylcarbamoyladenosine modification"/>
    <property type="evidence" value="ECO:0007669"/>
    <property type="project" value="UniProtKB-UniRule"/>
</dbReference>
<comment type="subcellular location">
    <subcellularLocation>
        <location evidence="8">Cytoplasm</location>
    </subcellularLocation>
</comment>
<feature type="binding site" evidence="8">
    <location>
        <position position="181"/>
    </location>
    <ligand>
        <name>substrate</name>
    </ligand>
</feature>
<dbReference type="PANTHER" id="PTHR11735">
    <property type="entry name" value="TRNA N6-ADENOSINE THREONYLCARBAMOYLTRANSFERASE"/>
    <property type="match status" value="1"/>
</dbReference>
<dbReference type="AlphaFoldDB" id="A0A1G1ZKE6"/>
<evidence type="ECO:0000256" key="2">
    <source>
        <dbReference type="ARBA" id="ARBA00022679"/>
    </source>
</evidence>
<reference evidence="10 11" key="1">
    <citation type="journal article" date="2016" name="Nat. Commun.">
        <title>Thousands of microbial genomes shed light on interconnected biogeochemical processes in an aquifer system.</title>
        <authorList>
            <person name="Anantharaman K."/>
            <person name="Brown C.T."/>
            <person name="Hug L.A."/>
            <person name="Sharon I."/>
            <person name="Castelle C.J."/>
            <person name="Probst A.J."/>
            <person name="Thomas B.C."/>
            <person name="Singh A."/>
            <person name="Wilkins M.J."/>
            <person name="Karaoz U."/>
            <person name="Brodie E.L."/>
            <person name="Williams K.H."/>
            <person name="Hubbard S.S."/>
            <person name="Banfield J.F."/>
        </authorList>
    </citation>
    <scope>NUCLEOTIDE SEQUENCE [LARGE SCALE GENOMIC DNA]</scope>
</reference>
<evidence type="ECO:0000256" key="1">
    <source>
        <dbReference type="ARBA" id="ARBA00022490"/>
    </source>
</evidence>
<comment type="catalytic activity">
    <reaction evidence="7 8">
        <text>L-threonylcarbamoyladenylate + adenosine(37) in tRNA = N(6)-L-threonylcarbamoyladenosine(37) in tRNA + AMP + H(+)</text>
        <dbReference type="Rhea" id="RHEA:37059"/>
        <dbReference type="Rhea" id="RHEA-COMP:10162"/>
        <dbReference type="Rhea" id="RHEA-COMP:10163"/>
        <dbReference type="ChEBI" id="CHEBI:15378"/>
        <dbReference type="ChEBI" id="CHEBI:73682"/>
        <dbReference type="ChEBI" id="CHEBI:74411"/>
        <dbReference type="ChEBI" id="CHEBI:74418"/>
        <dbReference type="ChEBI" id="CHEBI:456215"/>
        <dbReference type="EC" id="2.3.1.234"/>
    </reaction>
</comment>
<dbReference type="NCBIfam" id="TIGR03723">
    <property type="entry name" value="T6A_TsaD_YgjD"/>
    <property type="match status" value="1"/>
</dbReference>
<proteinExistence type="inferred from homology"/>
<dbReference type="CDD" id="cd24133">
    <property type="entry name" value="ASKHA_NBD_TsaD_bac"/>
    <property type="match status" value="1"/>
</dbReference>
<dbReference type="FunFam" id="3.30.420.40:FF:000040">
    <property type="entry name" value="tRNA N6-adenosine threonylcarbamoyltransferase"/>
    <property type="match status" value="1"/>
</dbReference>
<evidence type="ECO:0000256" key="5">
    <source>
        <dbReference type="ARBA" id="ARBA00023004"/>
    </source>
</evidence>
<dbReference type="GO" id="GO:0005737">
    <property type="term" value="C:cytoplasm"/>
    <property type="evidence" value="ECO:0007669"/>
    <property type="project" value="UniProtKB-SubCell"/>
</dbReference>
<dbReference type="SUPFAM" id="SSF53067">
    <property type="entry name" value="Actin-like ATPase domain"/>
    <property type="match status" value="2"/>
</dbReference>
<organism evidence="10 11">
    <name type="scientific">Candidatus Harrisonbacteria bacterium RIFCSPLOWO2_01_FULL_40_28</name>
    <dbReference type="NCBI Taxonomy" id="1798406"/>
    <lineage>
        <taxon>Bacteria</taxon>
        <taxon>Candidatus Harrisoniibacteriota</taxon>
    </lineage>
</organism>
<keyword evidence="5 8" id="KW-0408">Iron</keyword>
<comment type="cofactor">
    <cofactor evidence="8">
        <name>Fe(2+)</name>
        <dbReference type="ChEBI" id="CHEBI:29033"/>
    </cofactor>
    <text evidence="8">Binds 1 Fe(2+) ion per subunit.</text>
</comment>
<accession>A0A1G1ZKE6</accession>
<feature type="binding site" evidence="8">
    <location>
        <position position="123"/>
    </location>
    <ligand>
        <name>Fe cation</name>
        <dbReference type="ChEBI" id="CHEBI:24875"/>
    </ligand>
</feature>
<evidence type="ECO:0000256" key="6">
    <source>
        <dbReference type="ARBA" id="ARBA00023315"/>
    </source>
</evidence>
<protein>
    <recommendedName>
        <fullName evidence="8">tRNA N6-adenosine threonylcarbamoyltransferase</fullName>
        <ecNumber evidence="8">2.3.1.234</ecNumber>
    </recommendedName>
    <alternativeName>
        <fullName evidence="8">N6-L-threonylcarbamoyladenine synthase</fullName>
        <shortName evidence="8">t(6)A synthase</shortName>
    </alternativeName>
    <alternativeName>
        <fullName evidence="8">t(6)A37 threonylcarbamoyladenosine biosynthesis protein TsaD</fullName>
    </alternativeName>
    <alternativeName>
        <fullName evidence="8">tRNA threonylcarbamoyladenosine biosynthesis protein TsaD</fullName>
    </alternativeName>
</protein>
<dbReference type="NCBIfam" id="TIGR00329">
    <property type="entry name" value="gcp_kae1"/>
    <property type="match status" value="1"/>
</dbReference>
<dbReference type="PRINTS" id="PR00789">
    <property type="entry name" value="OSIALOPTASE"/>
</dbReference>
<evidence type="ECO:0000256" key="7">
    <source>
        <dbReference type="ARBA" id="ARBA00048117"/>
    </source>
</evidence>
<name>A0A1G1ZKE6_9BACT</name>
<comment type="caution">
    <text evidence="10">The sequence shown here is derived from an EMBL/GenBank/DDBJ whole genome shotgun (WGS) entry which is preliminary data.</text>
</comment>
<dbReference type="EC" id="2.3.1.234" evidence="8"/>
<dbReference type="EMBL" id="MHJI01000023">
    <property type="protein sequence ID" value="OGY65093.1"/>
    <property type="molecule type" value="Genomic_DNA"/>
</dbReference>
<dbReference type="GO" id="GO:0061711">
    <property type="term" value="F:tRNA N(6)-L-threonylcarbamoyladenine synthase activity"/>
    <property type="evidence" value="ECO:0007669"/>
    <property type="project" value="UniProtKB-EC"/>
</dbReference>
<dbReference type="InterPro" id="IPR043129">
    <property type="entry name" value="ATPase_NBD"/>
</dbReference>
<feature type="binding site" evidence="8">
    <location>
        <position position="198"/>
    </location>
    <ligand>
        <name>substrate</name>
    </ligand>
</feature>
<keyword evidence="1 8" id="KW-0963">Cytoplasm</keyword>